<dbReference type="Proteomes" id="UP000251960">
    <property type="component" value="Chromosome 9"/>
</dbReference>
<evidence type="ECO:0000313" key="1">
    <source>
        <dbReference type="EMBL" id="PWZ07846.1"/>
    </source>
</evidence>
<name>A0A3L6DGW8_MAIZE</name>
<protein>
    <submittedName>
        <fullName evidence="1">Uncharacterized protein</fullName>
    </submittedName>
</protein>
<organism evidence="1">
    <name type="scientific">Zea mays</name>
    <name type="common">Maize</name>
    <dbReference type="NCBI Taxonomy" id="4577"/>
    <lineage>
        <taxon>Eukaryota</taxon>
        <taxon>Viridiplantae</taxon>
        <taxon>Streptophyta</taxon>
        <taxon>Embryophyta</taxon>
        <taxon>Tracheophyta</taxon>
        <taxon>Spermatophyta</taxon>
        <taxon>Magnoliopsida</taxon>
        <taxon>Liliopsida</taxon>
        <taxon>Poales</taxon>
        <taxon>Poaceae</taxon>
        <taxon>PACMAD clade</taxon>
        <taxon>Panicoideae</taxon>
        <taxon>Andropogonodae</taxon>
        <taxon>Andropogoneae</taxon>
        <taxon>Tripsacinae</taxon>
        <taxon>Zea</taxon>
    </lineage>
</organism>
<comment type="caution">
    <text evidence="1">The sequence shown here is derived from an EMBL/GenBank/DDBJ whole genome shotgun (WGS) entry which is preliminary data.</text>
</comment>
<gene>
    <name evidence="1" type="ORF">Zm00014a_013186</name>
</gene>
<accession>A0A3L6DGW8</accession>
<dbReference type="AlphaFoldDB" id="A0A3L6DGW8"/>
<proteinExistence type="predicted"/>
<reference evidence="1" key="1">
    <citation type="journal article" date="2018" name="Nat. Genet.">
        <title>Extensive intraspecific gene order and gene structural variations between Mo17 and other maize genomes.</title>
        <authorList>
            <person name="Sun S."/>
            <person name="Zhou Y."/>
            <person name="Chen J."/>
            <person name="Shi J."/>
            <person name="Zhao H."/>
            <person name="Zhao H."/>
            <person name="Song W."/>
            <person name="Zhang M."/>
            <person name="Cui Y."/>
            <person name="Dong X."/>
            <person name="Liu H."/>
            <person name="Ma X."/>
            <person name="Jiao Y."/>
            <person name="Wang B."/>
            <person name="Wei X."/>
            <person name="Stein J.C."/>
            <person name="Glaubitz J.C."/>
            <person name="Lu F."/>
            <person name="Yu G."/>
            <person name="Liang C."/>
            <person name="Fengler K."/>
            <person name="Li B."/>
            <person name="Rafalski A."/>
            <person name="Schnable P.S."/>
            <person name="Ware D.H."/>
            <person name="Buckler E.S."/>
            <person name="Lai J."/>
        </authorList>
    </citation>
    <scope>NUCLEOTIDE SEQUENCE [LARGE SCALE GENOMIC DNA]</scope>
    <source>
        <tissue evidence="1">Seedling</tissue>
    </source>
</reference>
<sequence length="36" mass="4076">MDFAFVFSSLMSQHVVNLDLMVASSSYPISYMSLAW</sequence>
<dbReference type="EMBL" id="NCVQ01000010">
    <property type="protein sequence ID" value="PWZ07846.1"/>
    <property type="molecule type" value="Genomic_DNA"/>
</dbReference>